<name>A0A4Z0BJD5_9BURK</name>
<keyword evidence="3" id="KW-1185">Reference proteome</keyword>
<dbReference type="Pfam" id="PF09694">
    <property type="entry name" value="Gcw_chp"/>
    <property type="match status" value="1"/>
</dbReference>
<evidence type="ECO:0000313" key="2">
    <source>
        <dbReference type="EMBL" id="TFY98008.1"/>
    </source>
</evidence>
<sequence length="254" mass="26756">MSLRAAALLSTLVLSGTVFAQTAAPAPDYTVSYNIGVVSDYRYRGISQSAKRPALQGGLDVAHSSGFYAGLWGSTIRWIEDSAAPSLDGKVEIDLYGGYKGALTDSVGYDLGGLFYWYPNNNLSTVTGENANTFELYGALSAGPATIKYSHAMTTLFGAANSKGSGYLDLSATFDLGNGFSVVPHVGWQRIDNFGTYRDYAITLAKDFGDGFVGSAAVVGTNWDDRFGAPATLVGSGNRDLGKSGLVLGLKKTF</sequence>
<dbReference type="NCBIfam" id="TIGR02001">
    <property type="entry name" value="gcw_chp"/>
    <property type="match status" value="1"/>
</dbReference>
<dbReference type="AlphaFoldDB" id="A0A4Z0BJD5"/>
<gene>
    <name evidence="2" type="ORF">EZ242_16290</name>
</gene>
<proteinExistence type="predicted"/>
<accession>A0A4Z0BJD5</accession>
<feature type="chain" id="PRO_5021490110" evidence="1">
    <location>
        <begin position="21"/>
        <end position="254"/>
    </location>
</feature>
<keyword evidence="1" id="KW-0732">Signal</keyword>
<dbReference type="InterPro" id="IPR010239">
    <property type="entry name" value="CHP02001"/>
</dbReference>
<dbReference type="OrthoDB" id="9793561at2"/>
<dbReference type="RefSeq" id="WP_135286241.1">
    <property type="nucleotide sequence ID" value="NZ_SMLL01000006.1"/>
</dbReference>
<dbReference type="Proteomes" id="UP000297564">
    <property type="component" value="Unassembled WGS sequence"/>
</dbReference>
<evidence type="ECO:0000313" key="3">
    <source>
        <dbReference type="Proteomes" id="UP000297564"/>
    </source>
</evidence>
<comment type="caution">
    <text evidence="2">The sequence shown here is derived from an EMBL/GenBank/DDBJ whole genome shotgun (WGS) entry which is preliminary data.</text>
</comment>
<evidence type="ECO:0000256" key="1">
    <source>
        <dbReference type="SAM" id="SignalP"/>
    </source>
</evidence>
<organism evidence="2 3">
    <name type="scientific">Ramlibacter rhizophilus</name>
    <dbReference type="NCBI Taxonomy" id="1781167"/>
    <lineage>
        <taxon>Bacteria</taxon>
        <taxon>Pseudomonadati</taxon>
        <taxon>Pseudomonadota</taxon>
        <taxon>Betaproteobacteria</taxon>
        <taxon>Burkholderiales</taxon>
        <taxon>Comamonadaceae</taxon>
        <taxon>Ramlibacter</taxon>
    </lineage>
</organism>
<dbReference type="EMBL" id="SMLL01000006">
    <property type="protein sequence ID" value="TFY98008.1"/>
    <property type="molecule type" value="Genomic_DNA"/>
</dbReference>
<feature type="signal peptide" evidence="1">
    <location>
        <begin position="1"/>
        <end position="20"/>
    </location>
</feature>
<protein>
    <submittedName>
        <fullName evidence="2">Uncharacterized protein</fullName>
    </submittedName>
</protein>
<reference evidence="2 3" key="1">
    <citation type="submission" date="2019-03" db="EMBL/GenBank/DDBJ databases">
        <title>Ramlibacter rhizophilus CCTCC AB2015357, whole genome shotgun sequence.</title>
        <authorList>
            <person name="Zhang X."/>
            <person name="Feng G."/>
            <person name="Zhu H."/>
        </authorList>
    </citation>
    <scope>NUCLEOTIDE SEQUENCE [LARGE SCALE GENOMIC DNA]</scope>
    <source>
        <strain evidence="2 3">CCTCC AB2015357</strain>
    </source>
</reference>